<evidence type="ECO:0000256" key="4">
    <source>
        <dbReference type="ARBA" id="ARBA00022989"/>
    </source>
</evidence>
<dbReference type="Pfam" id="PF06738">
    <property type="entry name" value="ThrE"/>
    <property type="match status" value="1"/>
</dbReference>
<gene>
    <name evidence="9" type="ORF">AA994_02660</name>
</gene>
<comment type="similarity">
    <text evidence="6">Belongs to the ThrE exporter (TC 2.A.79) family.</text>
</comment>
<feature type="transmembrane region" description="Helical" evidence="7">
    <location>
        <begin position="119"/>
        <end position="138"/>
    </location>
</feature>
<dbReference type="PANTHER" id="PTHR34390">
    <property type="entry name" value="UPF0442 PROTEIN YJJB-RELATED"/>
    <property type="match status" value="1"/>
</dbReference>
<evidence type="ECO:0000259" key="8">
    <source>
        <dbReference type="Pfam" id="PF06738"/>
    </source>
</evidence>
<keyword evidence="4 7" id="KW-1133">Transmembrane helix</keyword>
<dbReference type="GO" id="GO:0015744">
    <property type="term" value="P:succinate transport"/>
    <property type="evidence" value="ECO:0007669"/>
    <property type="project" value="TreeGrafter"/>
</dbReference>
<feature type="transmembrane region" description="Helical" evidence="7">
    <location>
        <begin position="173"/>
        <end position="191"/>
    </location>
</feature>
<comment type="caution">
    <text evidence="9">The sequence shown here is derived from an EMBL/GenBank/DDBJ whole genome shotgun (WGS) entry which is preliminary data.</text>
</comment>
<dbReference type="InterPro" id="IPR010619">
    <property type="entry name" value="ThrE-like_N"/>
</dbReference>
<protein>
    <submittedName>
        <fullName evidence="9">Membrane protein</fullName>
    </submittedName>
</protein>
<name>A0A2G4R4P0_9BACT</name>
<dbReference type="EMBL" id="LDWY01000029">
    <property type="protein sequence ID" value="PHY91487.1"/>
    <property type="molecule type" value="Genomic_DNA"/>
</dbReference>
<dbReference type="Proteomes" id="UP000237472">
    <property type="component" value="Unassembled WGS sequence"/>
</dbReference>
<keyword evidence="5 7" id="KW-0472">Membrane</keyword>
<evidence type="ECO:0000256" key="6">
    <source>
        <dbReference type="ARBA" id="ARBA00034125"/>
    </source>
</evidence>
<dbReference type="GO" id="GO:0005886">
    <property type="term" value="C:plasma membrane"/>
    <property type="evidence" value="ECO:0007669"/>
    <property type="project" value="UniProtKB-SubCell"/>
</dbReference>
<accession>A0A2G4R4P0</accession>
<dbReference type="GeneID" id="77266153"/>
<evidence type="ECO:0000313" key="10">
    <source>
        <dbReference type="Proteomes" id="UP000237472"/>
    </source>
</evidence>
<feature type="domain" description="Threonine/serine exporter-like N-terminal" evidence="8">
    <location>
        <begin position="11"/>
        <end position="251"/>
    </location>
</feature>
<dbReference type="AlphaFoldDB" id="A0A2G4R4P0"/>
<dbReference type="OrthoDB" id="9813917at2"/>
<evidence type="ECO:0000256" key="7">
    <source>
        <dbReference type="SAM" id="Phobius"/>
    </source>
</evidence>
<dbReference type="InterPro" id="IPR050539">
    <property type="entry name" value="ThrE_Dicarb/AminoAcid_Exp"/>
</dbReference>
<keyword evidence="2" id="KW-1003">Cell membrane</keyword>
<proteinExistence type="inferred from homology"/>
<comment type="subcellular location">
    <subcellularLocation>
        <location evidence="1">Cell membrane</location>
        <topology evidence="1">Multi-pass membrane protein</topology>
    </subcellularLocation>
</comment>
<dbReference type="RefSeq" id="WP_099461219.1">
    <property type="nucleotide sequence ID" value="NZ_CP041617.1"/>
</dbReference>
<reference evidence="10" key="1">
    <citation type="submission" date="2015-06" db="EMBL/GenBank/DDBJ databases">
        <authorList>
            <person name="Parisi A."/>
            <person name="Chiara M."/>
            <person name="Florio D."/>
            <person name="Miccolupo A."/>
            <person name="Manzari C."/>
            <person name="Mion D."/>
            <person name="Caruso M."/>
            <person name="D'erchia A.M."/>
            <person name="Zanoni R."/>
        </authorList>
    </citation>
    <scope>NUCLEOTIDE SEQUENCE [LARGE SCALE GENOMIC DNA]</scope>
    <source>
        <strain evidence="10">73/13</strain>
    </source>
</reference>
<feature type="transmembrane region" description="Helical" evidence="7">
    <location>
        <begin position="231"/>
        <end position="249"/>
    </location>
</feature>
<evidence type="ECO:0000256" key="3">
    <source>
        <dbReference type="ARBA" id="ARBA00022692"/>
    </source>
</evidence>
<evidence type="ECO:0000313" key="9">
    <source>
        <dbReference type="EMBL" id="PHY91487.1"/>
    </source>
</evidence>
<dbReference type="PANTHER" id="PTHR34390:SF2">
    <property type="entry name" value="SUCCINATE TRANSPORTER SUBUNIT YJJP-RELATED"/>
    <property type="match status" value="1"/>
</dbReference>
<evidence type="ECO:0000256" key="5">
    <source>
        <dbReference type="ARBA" id="ARBA00023136"/>
    </source>
</evidence>
<dbReference type="GO" id="GO:0022857">
    <property type="term" value="F:transmembrane transporter activity"/>
    <property type="evidence" value="ECO:0007669"/>
    <property type="project" value="InterPro"/>
</dbReference>
<feature type="transmembrane region" description="Helical" evidence="7">
    <location>
        <begin position="144"/>
        <end position="161"/>
    </location>
</feature>
<keyword evidence="3 7" id="KW-0812">Transmembrane</keyword>
<organism evidence="9 10">
    <name type="scientific">Campylobacter vulpis</name>
    <dbReference type="NCBI Taxonomy" id="1655500"/>
    <lineage>
        <taxon>Bacteria</taxon>
        <taxon>Pseudomonadati</taxon>
        <taxon>Campylobacterota</taxon>
        <taxon>Epsilonproteobacteria</taxon>
        <taxon>Campylobacterales</taxon>
        <taxon>Campylobacteraceae</taxon>
        <taxon>Campylobacter</taxon>
    </lineage>
</organism>
<sequence>MKKPQVQALSDFLTEYTKLMLSSGTYTARVSKCVGRIAQIYGYEVNINFFFHHFSINIVDKDDNSINRTYIIPNKHAHLNFKLILDLSALSWAIYDKKYELENAKKLFYQISTQKKHPYALTLLLVSLGNAAFCRLFGGDFGGFCLVFLGTLAGLSLRYILTKIKIDLRIQYLICAFISSWIVFLGIDANLTKEADIALGSSILYLIPGVFFINSIIDILKDHILMGLSRIISVVILVCCIAMGIYATLSLSNYGILQ</sequence>
<evidence type="ECO:0000256" key="2">
    <source>
        <dbReference type="ARBA" id="ARBA00022475"/>
    </source>
</evidence>
<feature type="transmembrane region" description="Helical" evidence="7">
    <location>
        <begin position="197"/>
        <end position="219"/>
    </location>
</feature>
<evidence type="ECO:0000256" key="1">
    <source>
        <dbReference type="ARBA" id="ARBA00004651"/>
    </source>
</evidence>